<keyword evidence="3 12" id="KW-0444">Lipid biosynthesis</keyword>
<feature type="domain" description="PLD phosphodiesterase" evidence="14">
    <location>
        <begin position="400"/>
        <end position="427"/>
    </location>
</feature>
<evidence type="ECO:0000313" key="16">
    <source>
        <dbReference type="Proteomes" id="UP001597180"/>
    </source>
</evidence>
<dbReference type="InterPro" id="IPR027379">
    <property type="entry name" value="CLS_N"/>
</dbReference>
<dbReference type="RefSeq" id="WP_079911150.1">
    <property type="nucleotide sequence ID" value="NZ_BAABJG010000004.1"/>
</dbReference>
<dbReference type="HAMAP" id="MF_01916">
    <property type="entry name" value="Cardiolipin_synth_Cls"/>
    <property type="match status" value="1"/>
</dbReference>
<dbReference type="PANTHER" id="PTHR21248:SF22">
    <property type="entry name" value="PHOSPHOLIPASE D"/>
    <property type="match status" value="1"/>
</dbReference>
<dbReference type="InterPro" id="IPR001736">
    <property type="entry name" value="PLipase_D/transphosphatidylase"/>
</dbReference>
<dbReference type="Pfam" id="PF13091">
    <property type="entry name" value="PLDc_2"/>
    <property type="match status" value="2"/>
</dbReference>
<dbReference type="InterPro" id="IPR022924">
    <property type="entry name" value="Cardiolipin_synthase"/>
</dbReference>
<proteinExistence type="inferred from homology"/>
<keyword evidence="9 12" id="KW-0472">Membrane</keyword>
<dbReference type="InterPro" id="IPR025202">
    <property type="entry name" value="PLD-like_dom"/>
</dbReference>
<dbReference type="PROSITE" id="PS50035">
    <property type="entry name" value="PLD"/>
    <property type="match status" value="2"/>
</dbReference>
<keyword evidence="7 12" id="KW-1133">Transmembrane helix</keyword>
<feature type="active site" evidence="12">
    <location>
        <position position="234"/>
    </location>
</feature>
<keyword evidence="2 12" id="KW-1003">Cell membrane</keyword>
<gene>
    <name evidence="15" type="primary">cls</name>
    <name evidence="15" type="ORF">ACFQ4B_30505</name>
</gene>
<feature type="active site" evidence="12">
    <location>
        <position position="407"/>
    </location>
</feature>
<keyword evidence="6" id="KW-0677">Repeat</keyword>
<comment type="catalytic activity">
    <reaction evidence="12">
        <text>2 a 1,2-diacyl-sn-glycero-3-phospho-(1'-sn-glycerol) = a cardiolipin + glycerol</text>
        <dbReference type="Rhea" id="RHEA:31451"/>
        <dbReference type="ChEBI" id="CHEBI:17754"/>
        <dbReference type="ChEBI" id="CHEBI:62237"/>
        <dbReference type="ChEBI" id="CHEBI:64716"/>
    </reaction>
</comment>
<organism evidence="15 16">
    <name type="scientific">Paenibacillus vulneris</name>
    <dbReference type="NCBI Taxonomy" id="1133364"/>
    <lineage>
        <taxon>Bacteria</taxon>
        <taxon>Bacillati</taxon>
        <taxon>Bacillota</taxon>
        <taxon>Bacilli</taxon>
        <taxon>Bacillales</taxon>
        <taxon>Paenibacillaceae</taxon>
        <taxon>Paenibacillus</taxon>
    </lineage>
</organism>
<reference evidence="16" key="1">
    <citation type="journal article" date="2019" name="Int. J. Syst. Evol. Microbiol.">
        <title>The Global Catalogue of Microorganisms (GCM) 10K type strain sequencing project: providing services to taxonomists for standard genome sequencing and annotation.</title>
        <authorList>
            <consortium name="The Broad Institute Genomics Platform"/>
            <consortium name="The Broad Institute Genome Sequencing Center for Infectious Disease"/>
            <person name="Wu L."/>
            <person name="Ma J."/>
        </authorList>
    </citation>
    <scope>NUCLEOTIDE SEQUENCE [LARGE SCALE GENOMIC DNA]</scope>
    <source>
        <strain evidence="16">CCUG 53270</strain>
    </source>
</reference>
<evidence type="ECO:0000256" key="10">
    <source>
        <dbReference type="ARBA" id="ARBA00023209"/>
    </source>
</evidence>
<keyword evidence="8 12" id="KW-0443">Lipid metabolism</keyword>
<evidence type="ECO:0000256" key="12">
    <source>
        <dbReference type="HAMAP-Rule" id="MF_01916"/>
    </source>
</evidence>
<dbReference type="EC" id="2.7.8.-" evidence="12 13"/>
<evidence type="ECO:0000259" key="14">
    <source>
        <dbReference type="PROSITE" id="PS50035"/>
    </source>
</evidence>
<comment type="caution">
    <text evidence="15">The sequence shown here is derived from an EMBL/GenBank/DDBJ whole genome shotgun (WGS) entry which is preliminary data.</text>
</comment>
<comment type="subcellular location">
    <subcellularLocation>
        <location evidence="1 12">Cell membrane</location>
        <topology evidence="1 12">Multi-pass membrane protein</topology>
    </subcellularLocation>
</comment>
<sequence>MDFWTIHIWKTLNDWIPVINLLFAAAIIFLERRNVGVTWAWLMVLLLLPVVGFLLYIFLGQNLARQKVYRNRPRLERRVREEMKGQAQSLHNNTFAYHDPSVRDYQRLIYMNLISGYSPLTQNNEVTIFIDGVEKFEALLKEISRAEHHVHLLYYKIGNDETGSRLIEALTRKAQEGVKVRLLYDHIGSLGVRKRMFTDLLAAGGEALPFFPSKIPYLNFRLNYRNHRKIVVIDGRVGFVGGFNIGDEYLGMDKRVGYWRDTHLMLRGDAVHRLQVQFLLDWGVAASSESPMADPAFFPAMRDTAQTAVQVITSGPSSETQRIKNGFIKFIFEAQKRIYIQTPYFIPDDSVLNALKIATLSGIDVRIMIPFKGDHPLVHLASYAYLVELLRAGASCYLYDKGFLHAKTMVVDGQAASVGTANMDRRSLELNFEINAFLFDPKVASRLEHIFEQDIRYCQLLTWDSYNKRPLLTRAAESMARLISPIL</sequence>
<keyword evidence="10 12" id="KW-0594">Phospholipid biosynthesis</keyword>
<evidence type="ECO:0000256" key="13">
    <source>
        <dbReference type="NCBIfam" id="TIGR04265"/>
    </source>
</evidence>
<comment type="function">
    <text evidence="12">Catalyzes the reversible phosphatidyl group transfer from one phosphatidylglycerol molecule to another to form cardiolipin (CL) (diphosphatidylglycerol) and glycerol.</text>
</comment>
<evidence type="ECO:0000313" key="15">
    <source>
        <dbReference type="EMBL" id="MFD1224448.1"/>
    </source>
</evidence>
<comment type="similarity">
    <text evidence="12">Belongs to the phospholipase D family. Cardiolipin synthase subfamily.</text>
</comment>
<evidence type="ECO:0000256" key="7">
    <source>
        <dbReference type="ARBA" id="ARBA00022989"/>
    </source>
</evidence>
<dbReference type="Pfam" id="PF13396">
    <property type="entry name" value="PLDc_N"/>
    <property type="match status" value="1"/>
</dbReference>
<feature type="transmembrane region" description="Helical" evidence="12">
    <location>
        <begin position="36"/>
        <end position="59"/>
    </location>
</feature>
<dbReference type="Gene3D" id="3.30.870.10">
    <property type="entry name" value="Endonuclease Chain A"/>
    <property type="match status" value="2"/>
</dbReference>
<dbReference type="EMBL" id="JBHTLU010000045">
    <property type="protein sequence ID" value="MFD1224448.1"/>
    <property type="molecule type" value="Genomic_DNA"/>
</dbReference>
<evidence type="ECO:0000256" key="5">
    <source>
        <dbReference type="ARBA" id="ARBA00022692"/>
    </source>
</evidence>
<name>A0ABW3UU65_9BACL</name>
<feature type="active site" evidence="12">
    <location>
        <position position="229"/>
    </location>
</feature>
<evidence type="ECO:0000256" key="8">
    <source>
        <dbReference type="ARBA" id="ARBA00023098"/>
    </source>
</evidence>
<keyword evidence="4 12" id="KW-0808">Transferase</keyword>
<dbReference type="PANTHER" id="PTHR21248">
    <property type="entry name" value="CARDIOLIPIN SYNTHASE"/>
    <property type="match status" value="1"/>
</dbReference>
<feature type="active site" evidence="12">
    <location>
        <position position="227"/>
    </location>
</feature>
<dbReference type="InterPro" id="IPR030874">
    <property type="entry name" value="Cardiolipin_synth_Firmi"/>
</dbReference>
<evidence type="ECO:0000256" key="6">
    <source>
        <dbReference type="ARBA" id="ARBA00022737"/>
    </source>
</evidence>
<dbReference type="CDD" id="cd09112">
    <property type="entry name" value="PLDc_CLS_2"/>
    <property type="match status" value="1"/>
</dbReference>
<dbReference type="Proteomes" id="UP001597180">
    <property type="component" value="Unassembled WGS sequence"/>
</dbReference>
<dbReference type="CDD" id="cd09110">
    <property type="entry name" value="PLDc_CLS_1"/>
    <property type="match status" value="1"/>
</dbReference>
<feature type="transmembrane region" description="Helical" evidence="12">
    <location>
        <begin position="12"/>
        <end position="30"/>
    </location>
</feature>
<feature type="active site" evidence="12">
    <location>
        <position position="412"/>
    </location>
</feature>
<evidence type="ECO:0000256" key="3">
    <source>
        <dbReference type="ARBA" id="ARBA00022516"/>
    </source>
</evidence>
<dbReference type="NCBIfam" id="TIGR04265">
    <property type="entry name" value="bac_cardiolipin"/>
    <property type="match status" value="1"/>
</dbReference>
<dbReference type="SMART" id="SM00155">
    <property type="entry name" value="PLDc"/>
    <property type="match status" value="2"/>
</dbReference>
<protein>
    <recommendedName>
        <fullName evidence="12 13">Cardiolipin synthase</fullName>
        <shortName evidence="12">CL synthase</shortName>
        <ecNumber evidence="12 13">2.7.8.-</ecNumber>
    </recommendedName>
</protein>
<keyword evidence="11 12" id="KW-1208">Phospholipid metabolism</keyword>
<evidence type="ECO:0000256" key="11">
    <source>
        <dbReference type="ARBA" id="ARBA00023264"/>
    </source>
</evidence>
<evidence type="ECO:0000256" key="2">
    <source>
        <dbReference type="ARBA" id="ARBA00022475"/>
    </source>
</evidence>
<feature type="domain" description="PLD phosphodiesterase" evidence="14">
    <location>
        <begin position="222"/>
        <end position="249"/>
    </location>
</feature>
<keyword evidence="16" id="KW-1185">Reference proteome</keyword>
<evidence type="ECO:0000256" key="4">
    <source>
        <dbReference type="ARBA" id="ARBA00022679"/>
    </source>
</evidence>
<evidence type="ECO:0000256" key="9">
    <source>
        <dbReference type="ARBA" id="ARBA00023136"/>
    </source>
</evidence>
<keyword evidence="5 12" id="KW-0812">Transmembrane</keyword>
<accession>A0ABW3UU65</accession>
<evidence type="ECO:0000256" key="1">
    <source>
        <dbReference type="ARBA" id="ARBA00004651"/>
    </source>
</evidence>
<feature type="active site" evidence="12">
    <location>
        <position position="405"/>
    </location>
</feature>
<dbReference type="SUPFAM" id="SSF56024">
    <property type="entry name" value="Phospholipase D/nuclease"/>
    <property type="match status" value="2"/>
</dbReference>